<keyword evidence="8" id="KW-1185">Reference proteome</keyword>
<dbReference type="PANTHER" id="PTHR10371:SF3">
    <property type="entry name" value="NADH DEHYDROGENASE [UBIQUINONE] FLAVOPROTEIN 2, MITOCHONDRIAL"/>
    <property type="match status" value="1"/>
</dbReference>
<dbReference type="SUPFAM" id="SSF52833">
    <property type="entry name" value="Thioredoxin-like"/>
    <property type="match status" value="1"/>
</dbReference>
<comment type="cofactor">
    <cofactor evidence="6">
        <name>[2Fe-2S] cluster</name>
        <dbReference type="ChEBI" id="CHEBI:190135"/>
    </cofactor>
</comment>
<dbReference type="Pfam" id="PF01257">
    <property type="entry name" value="2Fe-2S_thioredx"/>
    <property type="match status" value="1"/>
</dbReference>
<reference evidence="8" key="1">
    <citation type="journal article" date="2019" name="Int. J. Syst. Evol. Microbiol.">
        <title>The Global Catalogue of Microorganisms (GCM) 10K type strain sequencing project: providing services to taxonomists for standard genome sequencing and annotation.</title>
        <authorList>
            <consortium name="The Broad Institute Genomics Platform"/>
            <consortium name="The Broad Institute Genome Sequencing Center for Infectious Disease"/>
            <person name="Wu L."/>
            <person name="Ma J."/>
        </authorList>
    </citation>
    <scope>NUCLEOTIDE SEQUENCE [LARGE SCALE GENOMIC DNA]</scope>
    <source>
        <strain evidence="8">CCM 8904</strain>
    </source>
</reference>
<dbReference type="EMBL" id="JBHSSL010000117">
    <property type="protein sequence ID" value="MFC6171812.1"/>
    <property type="molecule type" value="Genomic_DNA"/>
</dbReference>
<name>A0ABW1RH45_9LACO</name>
<keyword evidence="5" id="KW-0411">Iron-sulfur</keyword>
<dbReference type="RefSeq" id="WP_125552041.1">
    <property type="nucleotide sequence ID" value="NZ_JBHSSL010000117.1"/>
</dbReference>
<dbReference type="Gene3D" id="1.10.10.1590">
    <property type="entry name" value="NADH-quinone oxidoreductase subunit E"/>
    <property type="match status" value="1"/>
</dbReference>
<comment type="similarity">
    <text evidence="1">Belongs to the complex I 24 kDa subunit family.</text>
</comment>
<dbReference type="CDD" id="cd03064">
    <property type="entry name" value="TRX_Fd_NuoE"/>
    <property type="match status" value="1"/>
</dbReference>
<sequence>MANITIKEKNEIIDRYHANPEQTLNILVDLQYASTDGYIDQATAQFIAKRLGVTETRIYEMISFYAILKEESQARYVLKICNSAPCHFSGEPLVSRSLKEILGVNENEITDDGMFLYHGIPCAGACFQSPFIKVKDRVFPNLTAEQISQLISDLRAGRYPAL</sequence>
<evidence type="ECO:0000256" key="2">
    <source>
        <dbReference type="ARBA" id="ARBA00022714"/>
    </source>
</evidence>
<dbReference type="InterPro" id="IPR042128">
    <property type="entry name" value="NuoE_dom"/>
</dbReference>
<dbReference type="InterPro" id="IPR036249">
    <property type="entry name" value="Thioredoxin-like_sf"/>
</dbReference>
<organism evidence="7 8">
    <name type="scientific">Loigolactobacillus jiayinensis</name>
    <dbReference type="NCBI Taxonomy" id="2486016"/>
    <lineage>
        <taxon>Bacteria</taxon>
        <taxon>Bacillati</taxon>
        <taxon>Bacillota</taxon>
        <taxon>Bacilli</taxon>
        <taxon>Lactobacillales</taxon>
        <taxon>Lactobacillaceae</taxon>
        <taxon>Loigolactobacillus</taxon>
    </lineage>
</organism>
<evidence type="ECO:0000256" key="1">
    <source>
        <dbReference type="ARBA" id="ARBA00010643"/>
    </source>
</evidence>
<keyword evidence="4" id="KW-0408">Iron</keyword>
<comment type="caution">
    <text evidence="7">The sequence shown here is derived from an EMBL/GenBank/DDBJ whole genome shotgun (WGS) entry which is preliminary data.</text>
</comment>
<proteinExistence type="inferred from homology"/>
<evidence type="ECO:0000256" key="5">
    <source>
        <dbReference type="ARBA" id="ARBA00023014"/>
    </source>
</evidence>
<dbReference type="PANTHER" id="PTHR10371">
    <property type="entry name" value="NADH DEHYDROGENASE UBIQUINONE FLAVOPROTEIN 2, MITOCHONDRIAL"/>
    <property type="match status" value="1"/>
</dbReference>
<evidence type="ECO:0000256" key="4">
    <source>
        <dbReference type="ARBA" id="ARBA00023004"/>
    </source>
</evidence>
<evidence type="ECO:0000313" key="7">
    <source>
        <dbReference type="EMBL" id="MFC6171812.1"/>
    </source>
</evidence>
<evidence type="ECO:0000313" key="8">
    <source>
        <dbReference type="Proteomes" id="UP001596289"/>
    </source>
</evidence>
<dbReference type="Gene3D" id="3.40.30.10">
    <property type="entry name" value="Glutaredoxin"/>
    <property type="match status" value="1"/>
</dbReference>
<dbReference type="InterPro" id="IPR002023">
    <property type="entry name" value="NuoE-like"/>
</dbReference>
<keyword evidence="2" id="KW-0001">2Fe-2S</keyword>
<dbReference type="InterPro" id="IPR041921">
    <property type="entry name" value="NuoE_N"/>
</dbReference>
<dbReference type="Proteomes" id="UP001596289">
    <property type="component" value="Unassembled WGS sequence"/>
</dbReference>
<dbReference type="PIRSF" id="PIRSF000216">
    <property type="entry name" value="NADH_DH_24kDa"/>
    <property type="match status" value="1"/>
</dbReference>
<evidence type="ECO:0000256" key="6">
    <source>
        <dbReference type="ARBA" id="ARBA00034078"/>
    </source>
</evidence>
<protein>
    <submittedName>
        <fullName evidence="7">NAD(P)H-dependent oxidoreductase subunit E</fullName>
    </submittedName>
</protein>
<gene>
    <name evidence="7" type="ORF">ACFQGP_14720</name>
</gene>
<keyword evidence="3" id="KW-0479">Metal-binding</keyword>
<evidence type="ECO:0000256" key="3">
    <source>
        <dbReference type="ARBA" id="ARBA00022723"/>
    </source>
</evidence>
<accession>A0ABW1RH45</accession>